<dbReference type="InterPro" id="IPR011009">
    <property type="entry name" value="Kinase-like_dom_sf"/>
</dbReference>
<dbReference type="GO" id="GO:0005524">
    <property type="term" value="F:ATP binding"/>
    <property type="evidence" value="ECO:0007669"/>
    <property type="project" value="UniProtKB-KW"/>
</dbReference>
<dbReference type="PANTHER" id="PTHR23060">
    <property type="entry name" value="TESTIS EXPRESSED GENE 14"/>
    <property type="match status" value="1"/>
</dbReference>
<keyword evidence="10" id="KW-0498">Mitosis</keyword>
<evidence type="ECO:0000256" key="8">
    <source>
        <dbReference type="ARBA" id="ARBA00022737"/>
    </source>
</evidence>
<name>A0A452VD52_URSMA</name>
<gene>
    <name evidence="25" type="primary">TEX14</name>
</gene>
<dbReference type="Gene3D" id="1.25.40.20">
    <property type="entry name" value="Ankyrin repeat-containing domain"/>
    <property type="match status" value="1"/>
</dbReference>
<comment type="subunit">
    <text evidence="18">Interacts with KIF23 and RBM44. Interacts with CEP55; inhibiting interaction between CEP55 and PDCD6IP/ALIX and TSG101.</text>
</comment>
<keyword evidence="13 22" id="KW-0040">ANK repeat</keyword>
<dbReference type="SMART" id="SM00248">
    <property type="entry name" value="ANK"/>
    <property type="match status" value="3"/>
</dbReference>
<dbReference type="PROSITE" id="PS50297">
    <property type="entry name" value="ANK_REP_REGION"/>
    <property type="match status" value="2"/>
</dbReference>
<dbReference type="GO" id="GO:0051306">
    <property type="term" value="P:mitotic sister chromatid separation"/>
    <property type="evidence" value="ECO:0007669"/>
    <property type="project" value="InterPro"/>
</dbReference>
<reference evidence="25" key="1">
    <citation type="submission" date="2019-03" db="UniProtKB">
        <authorList>
            <consortium name="Ensembl"/>
        </authorList>
    </citation>
    <scope>IDENTIFICATION</scope>
</reference>
<dbReference type="GO" id="GO:0043063">
    <property type="term" value="P:intercellular bridge organization"/>
    <property type="evidence" value="ECO:0007669"/>
    <property type="project" value="InterPro"/>
</dbReference>
<proteinExistence type="inferred from homology"/>
<evidence type="ECO:0000256" key="17">
    <source>
        <dbReference type="ARBA" id="ARBA00057673"/>
    </source>
</evidence>
<sequence>MSRAVHLSVPCPVQLGSLRNDSLEAQLHEYVKQGNYMKVKKILKKGIYVDAVNSLGQTALFVAALLGLTKLVDVLVDYGSDPNHRCFDGSTPVHAAAFSGNQWILSKLLDAGGDLRLHDEKGRNPQTWALTAGKERSTAMVEFMQRCASHMQAIIQGFSYDLLKKIDSPQRLICSPPRFGGLIQGNPNGSPNRLLKAGVISVQNIYSFGFGKFYLTGGAQLAYLGSLPVIGEKEVIQADDEPTFSFFSGPYMVMTNLVWNGSRVTVKELNLPTHPHCSKLRLADLLIAEQEHSSKLRHPHLLQLMAVCLSQDLEKTRLVYERITVGTLFGVLHERRSQFPVLHMEVIVHLLLQISDALRYLHSRGFIHRSLSSYAVHIVSTGEARLTNLEYMMESQDGRVHRDLTRVPLPTQLYNWAAPEVILQKAATVKSDIYSFSMIIQEILTDNIPWNGLDGSVIKEAVVLGNYLEADVRLPKPYYDIVKSGIQVKQKDRTMNLQDIRYILKNDLKDFLGTQRTQPTESPKGQRYELHPDVNVYLGLTSEHLKETPNLEIKELKETGSRLHSPRGPPSPTEKATPDPRVLDSSMMAKETPNQHAASPAGSVAEEARSPSPGQASLSSFEINEIYSGCLDRGADEEEPPGAGSSFEGAGPSQADELKSMEEELEKMEREACCFYDEDESSSEASTELSFEDWDWQNGSPSSPDLPAPAREAKGIVSDRCMTEEYISKCVLNLKISQTLMQQNADLLGNIQRKIGQLEMIQKEQEECRSWWASSREFANVSDSPSALGPPASRYVPPVVQLPGGQQPYTSGRCLTLTRSSIVKDFQGGHFGKRSRKRSGCGWKPVTQVSEESTGDQSEKSHQLPTFCGPGKQSTSEQSQPTQGAKRSLERNRSPDTSRISMESVSSEICNAKSRNNEDDGEVHLKWKMEVKEMAERAATGQLAVPPWHPQSSVTLEGEAKSEPDPLLQPLLRDPEKVGWQCIVEYPRKNDEPGGYGKCGRMDNSDRDSDQRGRQPGPQSFTSKFSWRNWDSPIEEDFEGIQDAFAQPPGSGNKLLKQIPFHLSLTDIQDLSSISYGQDGSFKEASCKTPKINHAPTSVSTPLSPGSSSSAASRYKDCLESITFQTKTGSTSCWNSQESIQTTSDRFSTVREKGKSLDSFLTSSETVPSRLTDLVSIPTLLVILMESAQRAFPTLKHCVSLTWDKDCLNCLCLPLDRAHSTLDEDLERWLQPPEDSTELQDLPEGSTREANIKDEEAGEKKRKGEERIKSERRKSDSFLGTSEEEELKPCFWKRLGWSEPSRIIVLDQSDLSD</sequence>
<feature type="region of interest" description="Disordered" evidence="23">
    <location>
        <begin position="632"/>
        <end position="664"/>
    </location>
</feature>
<evidence type="ECO:0000256" key="10">
    <source>
        <dbReference type="ARBA" id="ARBA00022776"/>
    </source>
</evidence>
<feature type="region of interest" description="Disordered" evidence="23">
    <location>
        <begin position="940"/>
        <end position="971"/>
    </location>
</feature>
<evidence type="ECO:0000256" key="21">
    <source>
        <dbReference type="ARBA" id="ARBA00083992"/>
    </source>
</evidence>
<feature type="region of interest" description="Disordered" evidence="23">
    <location>
        <begin position="991"/>
        <end position="1026"/>
    </location>
</feature>
<dbReference type="FunFam" id="1.25.40.20:FF:000153">
    <property type="entry name" value="inactive serine/threonine-protein kinase TEX14 isoform X3"/>
    <property type="match status" value="1"/>
</dbReference>
<evidence type="ECO:0000256" key="19">
    <source>
        <dbReference type="ARBA" id="ARBA00073130"/>
    </source>
</evidence>
<feature type="compositionally biased region" description="Basic and acidic residues" evidence="23">
    <location>
        <begin position="1246"/>
        <end position="1276"/>
    </location>
</feature>
<evidence type="ECO:0000256" key="2">
    <source>
        <dbReference type="ARBA" id="ARBA00004496"/>
    </source>
</evidence>
<dbReference type="Pfam" id="PF12796">
    <property type="entry name" value="Ank_2"/>
    <property type="match status" value="1"/>
</dbReference>
<feature type="compositionally biased region" description="Polar residues" evidence="23">
    <location>
        <begin position="897"/>
        <end position="909"/>
    </location>
</feature>
<keyword evidence="8" id="KW-0677">Repeat</keyword>
<dbReference type="GO" id="GO:0007094">
    <property type="term" value="P:mitotic spindle assembly checkpoint signaling"/>
    <property type="evidence" value="ECO:0007669"/>
    <property type="project" value="InterPro"/>
</dbReference>
<evidence type="ECO:0000256" key="20">
    <source>
        <dbReference type="ARBA" id="ARBA00081075"/>
    </source>
</evidence>
<feature type="repeat" description="ANK" evidence="22">
    <location>
        <begin position="55"/>
        <end position="87"/>
    </location>
</feature>
<evidence type="ECO:0000256" key="11">
    <source>
        <dbReference type="ARBA" id="ARBA00022838"/>
    </source>
</evidence>
<evidence type="ECO:0000256" key="22">
    <source>
        <dbReference type="PROSITE-ProRule" id="PRU00023"/>
    </source>
</evidence>
<dbReference type="PANTHER" id="PTHR23060:SF1">
    <property type="entry name" value="INACTIVE SERINE_THREONINE-PROTEIN KINASE TEX14"/>
    <property type="match status" value="1"/>
</dbReference>
<feature type="compositionally biased region" description="Polar residues" evidence="23">
    <location>
        <begin position="872"/>
        <end position="885"/>
    </location>
</feature>
<dbReference type="SUPFAM" id="SSF56112">
    <property type="entry name" value="Protein kinase-like (PK-like)"/>
    <property type="match status" value="1"/>
</dbReference>
<evidence type="ECO:0000256" key="14">
    <source>
        <dbReference type="ARBA" id="ARBA00023306"/>
    </source>
</evidence>
<feature type="compositionally biased region" description="Basic and acidic residues" evidence="23">
    <location>
        <begin position="1000"/>
        <end position="1013"/>
    </location>
</feature>
<feature type="compositionally biased region" description="Polar residues" evidence="23">
    <location>
        <begin position="1017"/>
        <end position="1026"/>
    </location>
</feature>
<comment type="function">
    <text evidence="17">Required both for the formation of intercellular bridges during meiosis and for kinetochore-microtubule attachment during mitosis. Intercellular bridges are evolutionarily conserved structures that connect differentiating germ cells and are required for spermatogenesis and male fertility. Acts by promoting the conversion of midbodies into intercellular bridges via its interaction with CEP55: interaction with CEP55 inhibits the interaction between CEP55 and PDCD6IP/ALIX and TSG101, blocking cell abscission and leading to transform midbodies into intercellular bridges. Also plays a role during mitosis: recruited to kinetochores by PLK1 during early mitosis and regulates the maturation of the outer kinetochores and microtubule attachment. Has no protein kinase activity in vitro.</text>
</comment>
<comment type="subcellular location">
    <subcellularLocation>
        <location evidence="3">Chromosome</location>
        <location evidence="3">Centromere</location>
        <location evidence="3">Kinetochore</location>
    </subcellularLocation>
    <subcellularLocation>
        <location evidence="2">Cytoplasm</location>
    </subcellularLocation>
    <subcellularLocation>
        <location evidence="1">Midbody</location>
    </subcellularLocation>
</comment>
<evidence type="ECO:0000256" key="7">
    <source>
        <dbReference type="ARBA" id="ARBA00022618"/>
    </source>
</evidence>
<keyword evidence="11" id="KW-0995">Kinetochore</keyword>
<feature type="region of interest" description="Disordered" evidence="23">
    <location>
        <begin position="1230"/>
        <end position="1286"/>
    </location>
</feature>
<feature type="region of interest" description="Disordered" evidence="23">
    <location>
        <begin position="685"/>
        <end position="710"/>
    </location>
</feature>
<keyword evidence="4" id="KW-0158">Chromosome</keyword>
<dbReference type="InterPro" id="IPR002110">
    <property type="entry name" value="Ankyrin_rpt"/>
</dbReference>
<dbReference type="InterPro" id="IPR000719">
    <property type="entry name" value="Prot_kinase_dom"/>
</dbReference>
<evidence type="ECO:0000256" key="15">
    <source>
        <dbReference type="ARBA" id="ARBA00023328"/>
    </source>
</evidence>
<dbReference type="GO" id="GO:0051301">
    <property type="term" value="P:cell division"/>
    <property type="evidence" value="ECO:0007669"/>
    <property type="project" value="UniProtKB-KW"/>
</dbReference>
<keyword evidence="12" id="KW-0067">ATP-binding</keyword>
<dbReference type="GO" id="GO:0007140">
    <property type="term" value="P:male meiotic nuclear division"/>
    <property type="evidence" value="ECO:0007669"/>
    <property type="project" value="InterPro"/>
</dbReference>
<evidence type="ECO:0000256" key="1">
    <source>
        <dbReference type="ARBA" id="ARBA00004214"/>
    </source>
</evidence>
<keyword evidence="15" id="KW-0137">Centromere</keyword>
<feature type="compositionally biased region" description="Polar residues" evidence="23">
    <location>
        <begin position="847"/>
        <end position="856"/>
    </location>
</feature>
<keyword evidence="14" id="KW-0131">Cell cycle</keyword>
<keyword evidence="6" id="KW-0597">Phosphoprotein</keyword>
<dbReference type="PROSITE" id="PS50011">
    <property type="entry name" value="PROTEIN_KINASE_DOM"/>
    <property type="match status" value="1"/>
</dbReference>
<feature type="compositionally biased region" description="Low complexity" evidence="23">
    <location>
        <begin position="1096"/>
        <end position="1109"/>
    </location>
</feature>
<feature type="region of interest" description="Disordered" evidence="23">
    <location>
        <begin position="1087"/>
        <end position="1109"/>
    </location>
</feature>
<feature type="region of interest" description="Disordered" evidence="23">
    <location>
        <begin position="827"/>
        <end position="921"/>
    </location>
</feature>
<dbReference type="GeneTree" id="ENSGT00390000015123"/>
<dbReference type="GO" id="GO:0045171">
    <property type="term" value="C:intercellular bridge"/>
    <property type="evidence" value="ECO:0007669"/>
    <property type="project" value="TreeGrafter"/>
</dbReference>
<keyword evidence="7" id="KW-0132">Cell division</keyword>
<dbReference type="InterPro" id="IPR001245">
    <property type="entry name" value="Ser-Thr/Tyr_kinase_cat_dom"/>
</dbReference>
<evidence type="ECO:0000259" key="24">
    <source>
        <dbReference type="PROSITE" id="PS50011"/>
    </source>
</evidence>
<organism evidence="25">
    <name type="scientific">Ursus maritimus</name>
    <name type="common">Polar bear</name>
    <name type="synonym">Thalarctos maritimus</name>
    <dbReference type="NCBI Taxonomy" id="29073"/>
    <lineage>
        <taxon>Eukaryota</taxon>
        <taxon>Metazoa</taxon>
        <taxon>Chordata</taxon>
        <taxon>Craniata</taxon>
        <taxon>Vertebrata</taxon>
        <taxon>Euteleostomi</taxon>
        <taxon>Mammalia</taxon>
        <taxon>Eutheria</taxon>
        <taxon>Laurasiatheria</taxon>
        <taxon>Carnivora</taxon>
        <taxon>Caniformia</taxon>
        <taxon>Ursidae</taxon>
        <taxon>Ursus</taxon>
    </lineage>
</organism>
<dbReference type="Ensembl" id="ENSUMAT00000037303.1">
    <property type="protein sequence ID" value="ENSUMAP00000031541.1"/>
    <property type="gene ID" value="ENSUMAG00000022770.1"/>
</dbReference>
<dbReference type="GO" id="GO:0005737">
    <property type="term" value="C:cytoplasm"/>
    <property type="evidence" value="ECO:0007669"/>
    <property type="project" value="UniProtKB-SubCell"/>
</dbReference>
<keyword evidence="5" id="KW-0963">Cytoplasm</keyword>
<comment type="similarity">
    <text evidence="16">Belongs to the protein kinase superfamily.</text>
</comment>
<dbReference type="PROSITE" id="PS50088">
    <property type="entry name" value="ANK_REPEAT"/>
    <property type="match status" value="2"/>
</dbReference>
<dbReference type="InterPro" id="IPR039339">
    <property type="entry name" value="Tex14"/>
</dbReference>
<evidence type="ECO:0000256" key="3">
    <source>
        <dbReference type="ARBA" id="ARBA00004629"/>
    </source>
</evidence>
<protein>
    <recommendedName>
        <fullName evidence="19">Inactive serine/threonine-protein kinase TEX14</fullName>
    </recommendedName>
    <alternativeName>
        <fullName evidence="21">Testis-expressed sequence 14</fullName>
    </alternativeName>
    <alternativeName>
        <fullName evidence="20">Testis-expressed sequence 14 protein</fullName>
    </alternativeName>
</protein>
<feature type="repeat" description="ANK" evidence="22">
    <location>
        <begin position="88"/>
        <end position="120"/>
    </location>
</feature>
<dbReference type="GO" id="GO:0030496">
    <property type="term" value="C:midbody"/>
    <property type="evidence" value="ECO:0007669"/>
    <property type="project" value="UniProtKB-SubCell"/>
</dbReference>
<evidence type="ECO:0000256" key="5">
    <source>
        <dbReference type="ARBA" id="ARBA00022490"/>
    </source>
</evidence>
<keyword evidence="9" id="KW-0547">Nucleotide-binding</keyword>
<dbReference type="GO" id="GO:0004672">
    <property type="term" value="F:protein kinase activity"/>
    <property type="evidence" value="ECO:0007669"/>
    <property type="project" value="InterPro"/>
</dbReference>
<evidence type="ECO:0000256" key="4">
    <source>
        <dbReference type="ARBA" id="ARBA00022454"/>
    </source>
</evidence>
<dbReference type="GO" id="GO:0000776">
    <property type="term" value="C:kinetochore"/>
    <property type="evidence" value="ECO:0007669"/>
    <property type="project" value="UniProtKB-KW"/>
</dbReference>
<evidence type="ECO:0000256" key="12">
    <source>
        <dbReference type="ARBA" id="ARBA00022840"/>
    </source>
</evidence>
<evidence type="ECO:0000256" key="9">
    <source>
        <dbReference type="ARBA" id="ARBA00022741"/>
    </source>
</evidence>
<feature type="domain" description="Protein kinase" evidence="24">
    <location>
        <begin position="202"/>
        <end position="512"/>
    </location>
</feature>
<evidence type="ECO:0000313" key="25">
    <source>
        <dbReference type="Ensembl" id="ENSUMAP00000031541"/>
    </source>
</evidence>
<evidence type="ECO:0000256" key="18">
    <source>
        <dbReference type="ARBA" id="ARBA00066020"/>
    </source>
</evidence>
<evidence type="ECO:0000256" key="6">
    <source>
        <dbReference type="ARBA" id="ARBA00022553"/>
    </source>
</evidence>
<evidence type="ECO:0000256" key="23">
    <source>
        <dbReference type="SAM" id="MobiDB-lite"/>
    </source>
</evidence>
<dbReference type="FunFam" id="1.10.510.10:FF:000428">
    <property type="entry name" value="inactive serine/threonine-protein kinase TEX14 isoform X1"/>
    <property type="match status" value="1"/>
</dbReference>
<feature type="region of interest" description="Disordered" evidence="23">
    <location>
        <begin position="556"/>
        <end position="620"/>
    </location>
</feature>
<dbReference type="Gene3D" id="1.10.510.10">
    <property type="entry name" value="Transferase(Phosphotransferase) domain 1"/>
    <property type="match status" value="1"/>
</dbReference>
<dbReference type="InterPro" id="IPR036770">
    <property type="entry name" value="Ankyrin_rpt-contain_sf"/>
</dbReference>
<dbReference type="SUPFAM" id="SSF48403">
    <property type="entry name" value="Ankyrin repeat"/>
    <property type="match status" value="1"/>
</dbReference>
<dbReference type="GO" id="GO:0008608">
    <property type="term" value="P:attachment of spindle microtubules to kinetochore"/>
    <property type="evidence" value="ECO:0007669"/>
    <property type="project" value="InterPro"/>
</dbReference>
<evidence type="ECO:0000256" key="16">
    <source>
        <dbReference type="ARBA" id="ARBA00038349"/>
    </source>
</evidence>
<dbReference type="Pfam" id="PF07714">
    <property type="entry name" value="PK_Tyr_Ser-Thr"/>
    <property type="match status" value="1"/>
</dbReference>
<evidence type="ECO:0000256" key="13">
    <source>
        <dbReference type="ARBA" id="ARBA00023043"/>
    </source>
</evidence>
<feature type="compositionally biased region" description="Basic and acidic residues" evidence="23">
    <location>
        <begin position="887"/>
        <end position="896"/>
    </location>
</feature>
<accession>A0A452VD52</accession>